<reference evidence="2" key="1">
    <citation type="submission" date="2012-02" db="EMBL/GenBank/DDBJ databases">
        <title>Improved High-Quality Draft Sequence of Rhizobium leguminosarum bv. trifolii WSM597.</title>
        <authorList>
            <consortium name="US DOE Joint Genome Institute"/>
            <person name="Lucas S."/>
            <person name="Han J."/>
            <person name="Lapidus A."/>
            <person name="Cheng J.-F."/>
            <person name="Goodwin L."/>
            <person name="Pitluck S."/>
            <person name="Peters L."/>
            <person name="Ovchinnikova G."/>
            <person name="Held B."/>
            <person name="Detter J.C."/>
            <person name="Han C."/>
            <person name="Tapia R."/>
            <person name="Land M."/>
            <person name="Hauser L."/>
            <person name="Kyrpides N."/>
            <person name="Ivanova N."/>
            <person name="Pagani I."/>
            <person name="Brau L."/>
            <person name="Yates R."/>
            <person name="O'Hara G."/>
            <person name="Rui T."/>
            <person name="Howieson J."/>
            <person name="Reeve W."/>
            <person name="Woyke T."/>
        </authorList>
    </citation>
    <scope>NUCLEOTIDE SEQUENCE [LARGE SCALE GENOMIC DNA]</scope>
    <source>
        <strain evidence="2">WSM597</strain>
    </source>
</reference>
<dbReference type="OrthoDB" id="8399783at2"/>
<organism evidence="2">
    <name type="scientific">Rhizobium leguminosarum bv. trifolii WSM597</name>
    <dbReference type="NCBI Taxonomy" id="754764"/>
    <lineage>
        <taxon>Bacteria</taxon>
        <taxon>Pseudomonadati</taxon>
        <taxon>Pseudomonadota</taxon>
        <taxon>Alphaproteobacteria</taxon>
        <taxon>Hyphomicrobiales</taxon>
        <taxon>Rhizobiaceae</taxon>
        <taxon>Rhizobium/Agrobacterium group</taxon>
        <taxon>Rhizobium</taxon>
    </lineage>
</organism>
<dbReference type="RefSeq" id="WP_003585933.1">
    <property type="nucleotide sequence ID" value="NZ_JH719381.1"/>
</dbReference>
<dbReference type="AlphaFoldDB" id="I9NJY9"/>
<dbReference type="Proteomes" id="UP000005092">
    <property type="component" value="Unassembled WGS sequence"/>
</dbReference>
<dbReference type="HOGENOM" id="CLU_054562_0_0_5"/>
<evidence type="ECO:0000313" key="2">
    <source>
        <dbReference type="EMBL" id="EJB08279.1"/>
    </source>
</evidence>
<name>I9NJY9_RHILT</name>
<dbReference type="Pfam" id="PF14281">
    <property type="entry name" value="PDDEXK_4"/>
    <property type="match status" value="1"/>
</dbReference>
<dbReference type="EMBL" id="JH719381">
    <property type="protein sequence ID" value="EJB08279.1"/>
    <property type="molecule type" value="Genomic_DNA"/>
</dbReference>
<evidence type="ECO:0000313" key="1">
    <source>
        <dbReference type="EMBL" id="EJB02291.1"/>
    </source>
</evidence>
<proteinExistence type="predicted"/>
<gene>
    <name evidence="1" type="ORF">Rleg9DRAFT_1084</name>
    <name evidence="2" type="ORF">Rleg9DRAFT_7324</name>
</gene>
<accession>I9NJY9</accession>
<protein>
    <recommendedName>
        <fullName evidence="3">PD-(D/E)XK nuclease superfamily protein</fullName>
    </recommendedName>
</protein>
<dbReference type="InterPro" id="IPR029470">
    <property type="entry name" value="PDDEXK_4"/>
</dbReference>
<sequence>MNNDHGTRLISTASHQQSETVRDLLRSVEASQNALRHAQSLFRSRLAPEFSPFEFVRTDELLLSRILGWLLDPHGSHGQCERFLEKFTDHLGSRWPTEMCRTATVRFETGMATGRLDILVRSGRYAFAIENKPFAHDQPDQIQRYLEYMESLRLDRGQIVYLSATGDPPGEGSMASALQKKHVSDGRLVVISWVGEIRDWLVACRGICSADRVATFIDEINRKIGHEFEGVPEVSDIEQIVEVMIATPSSIRASMLVANASARLRDRLIAELATQLTKLAIERGWKTDAQLHGRKASYVSIDFDQTLPFLFCFQFERSQFADLAYGICKRSAFSGGGYAERELLDQKLGASDGTMSDAEMWPWWRWASPQDTVCPLPRHWERNPEIWSEIQDGSVARTMFRTAATLIDALDNDGDRQ</sequence>
<dbReference type="EMBL" id="JH719381">
    <property type="protein sequence ID" value="EJB02291.1"/>
    <property type="molecule type" value="Genomic_DNA"/>
</dbReference>
<evidence type="ECO:0008006" key="3">
    <source>
        <dbReference type="Google" id="ProtNLM"/>
    </source>
</evidence>